<evidence type="ECO:0000256" key="1">
    <source>
        <dbReference type="ARBA" id="ARBA00004202"/>
    </source>
</evidence>
<feature type="domain" description="ABC transporter" evidence="9">
    <location>
        <begin position="366"/>
        <end position="600"/>
    </location>
</feature>
<evidence type="ECO:0000256" key="2">
    <source>
        <dbReference type="ARBA" id="ARBA00005417"/>
    </source>
</evidence>
<dbReference type="PANTHER" id="PTHR43297:SF2">
    <property type="entry name" value="DIPEPTIDE TRANSPORT ATP-BINDING PROTEIN DPPD"/>
    <property type="match status" value="1"/>
</dbReference>
<dbReference type="InterPro" id="IPR003593">
    <property type="entry name" value="AAA+_ATPase"/>
</dbReference>
<protein>
    <submittedName>
        <fullName evidence="10">ABC transporter ATP-binding protein</fullName>
    </submittedName>
</protein>
<dbReference type="SUPFAM" id="SSF52540">
    <property type="entry name" value="P-loop containing nucleoside triphosphate hydrolases"/>
    <property type="match status" value="2"/>
</dbReference>
<dbReference type="InterPro" id="IPR050388">
    <property type="entry name" value="ABC_Ni/Peptide_Import"/>
</dbReference>
<sequence length="607" mass="63155">MADPTPQDPVVVARNLRVRFGDVEVVRGLDLVLPRGRAVALVGESGSGKSVSARALVGLTGGTVTADELRVAGHDVVGLPERGRRADRAWRRIRGRAVGTVLQDALGSLDPLRTVGAEVADAARLAGVDLDLPALFESVGLDPAAARRRPDELSGGMRQRALIAAALAADPDVVVADEPTTALDTTRQAVVLDLLRARVEAGGSLLFITHDLGAARRVADDVLILDAGRAVESGPFREVMASPSSAEGRRLVASVPWQRPRGQALHPDAAASGTVRTSRGGAVAVRGTEAVASRTERDASPAAPGTPPLAAPHSGGGSSPGAAQGSVPGTAPRLGDPTSEGLAPGEPPVHVTSPGPGTVHAGRVLLEARDVVVRYRGAAEPAVRGADLTLRAGRTVGLVGESGSGKSTLLRALAGLLPVESGEVLLDGEAWSALPERHRRTRRRKLAMIVQDPLGSFEPRWDVGRLLTDALGRRDPERIRELLRSVHLDPAVAEARPRTLSGGQRQRVAIARALAVEPAVLLADEPVSALDASVQAQVLDLLDELQAERGLGIVLVSHDLGVARHSSDDLIVLLDGLVVESGATEDVLSHPQHPFTKELIAAAPRLG</sequence>
<evidence type="ECO:0000256" key="8">
    <source>
        <dbReference type="SAM" id="MobiDB-lite"/>
    </source>
</evidence>
<evidence type="ECO:0000256" key="6">
    <source>
        <dbReference type="ARBA" id="ARBA00022840"/>
    </source>
</evidence>
<organism evidence="10 11">
    <name type="scientific">Kocuria varians</name>
    <name type="common">Micrococcus varians</name>
    <dbReference type="NCBI Taxonomy" id="1272"/>
    <lineage>
        <taxon>Bacteria</taxon>
        <taxon>Bacillati</taxon>
        <taxon>Actinomycetota</taxon>
        <taxon>Actinomycetes</taxon>
        <taxon>Micrococcales</taxon>
        <taxon>Micrococcaceae</taxon>
        <taxon>Kocuria</taxon>
    </lineage>
</organism>
<dbReference type="Proteomes" id="UP000315730">
    <property type="component" value="Unassembled WGS sequence"/>
</dbReference>
<keyword evidence="6 10" id="KW-0067">ATP-binding</keyword>
<dbReference type="RefSeq" id="WP_141270116.1">
    <property type="nucleotide sequence ID" value="NZ_BJNW01000019.1"/>
</dbReference>
<dbReference type="InterPro" id="IPR003439">
    <property type="entry name" value="ABC_transporter-like_ATP-bd"/>
</dbReference>
<dbReference type="InterPro" id="IPR027417">
    <property type="entry name" value="P-loop_NTPase"/>
</dbReference>
<accession>A0A4Y4D3Z3</accession>
<evidence type="ECO:0000256" key="3">
    <source>
        <dbReference type="ARBA" id="ARBA00022448"/>
    </source>
</evidence>
<keyword evidence="11" id="KW-1185">Reference proteome</keyword>
<dbReference type="GO" id="GO:0016887">
    <property type="term" value="F:ATP hydrolysis activity"/>
    <property type="evidence" value="ECO:0007669"/>
    <property type="project" value="InterPro"/>
</dbReference>
<dbReference type="SMART" id="SM00382">
    <property type="entry name" value="AAA"/>
    <property type="match status" value="2"/>
</dbReference>
<dbReference type="OrthoDB" id="4008250at2"/>
<evidence type="ECO:0000256" key="5">
    <source>
        <dbReference type="ARBA" id="ARBA00022741"/>
    </source>
</evidence>
<feature type="domain" description="ABC transporter" evidence="9">
    <location>
        <begin position="11"/>
        <end position="252"/>
    </location>
</feature>
<dbReference type="PROSITE" id="PS00211">
    <property type="entry name" value="ABC_TRANSPORTER_1"/>
    <property type="match status" value="2"/>
</dbReference>
<keyword evidence="4" id="KW-1003">Cell membrane</keyword>
<evidence type="ECO:0000259" key="9">
    <source>
        <dbReference type="PROSITE" id="PS50893"/>
    </source>
</evidence>
<proteinExistence type="inferred from homology"/>
<dbReference type="STRING" id="1272.GCA_900014985_01221"/>
<comment type="similarity">
    <text evidence="2">Belongs to the ABC transporter superfamily.</text>
</comment>
<feature type="compositionally biased region" description="Low complexity" evidence="8">
    <location>
        <begin position="320"/>
        <end position="329"/>
    </location>
</feature>
<dbReference type="GO" id="GO:0005886">
    <property type="term" value="C:plasma membrane"/>
    <property type="evidence" value="ECO:0007669"/>
    <property type="project" value="UniProtKB-SubCell"/>
</dbReference>
<keyword evidence="3" id="KW-0813">Transport</keyword>
<evidence type="ECO:0000313" key="10">
    <source>
        <dbReference type="EMBL" id="GEC99898.1"/>
    </source>
</evidence>
<comment type="caution">
    <text evidence="10">The sequence shown here is derived from an EMBL/GenBank/DDBJ whole genome shotgun (WGS) entry which is preliminary data.</text>
</comment>
<dbReference type="Pfam" id="PF00005">
    <property type="entry name" value="ABC_tran"/>
    <property type="match status" value="2"/>
</dbReference>
<dbReference type="Gene3D" id="3.40.50.300">
    <property type="entry name" value="P-loop containing nucleotide triphosphate hydrolases"/>
    <property type="match status" value="2"/>
</dbReference>
<keyword evidence="5" id="KW-0547">Nucleotide-binding</keyword>
<reference evidence="10 11" key="1">
    <citation type="submission" date="2019-06" db="EMBL/GenBank/DDBJ databases">
        <title>Whole genome shotgun sequence of Kocuria varians NBRC 15358.</title>
        <authorList>
            <person name="Hosoyama A."/>
            <person name="Uohara A."/>
            <person name="Ohji S."/>
            <person name="Ichikawa N."/>
        </authorList>
    </citation>
    <scope>NUCLEOTIDE SEQUENCE [LARGE SCALE GENOMIC DNA]</scope>
    <source>
        <strain evidence="10 11">NBRC 15358</strain>
    </source>
</reference>
<dbReference type="CDD" id="cd03257">
    <property type="entry name" value="ABC_NikE_OppD_transporters"/>
    <property type="match status" value="2"/>
</dbReference>
<dbReference type="AlphaFoldDB" id="A0A4Y4D3Z3"/>
<keyword evidence="7" id="KW-0472">Membrane</keyword>
<dbReference type="PROSITE" id="PS50893">
    <property type="entry name" value="ABC_TRANSPORTER_2"/>
    <property type="match status" value="2"/>
</dbReference>
<dbReference type="GO" id="GO:0005524">
    <property type="term" value="F:ATP binding"/>
    <property type="evidence" value="ECO:0007669"/>
    <property type="project" value="UniProtKB-KW"/>
</dbReference>
<dbReference type="PANTHER" id="PTHR43297">
    <property type="entry name" value="OLIGOPEPTIDE TRANSPORT ATP-BINDING PROTEIN APPD"/>
    <property type="match status" value="1"/>
</dbReference>
<evidence type="ECO:0000256" key="7">
    <source>
        <dbReference type="ARBA" id="ARBA00023136"/>
    </source>
</evidence>
<feature type="region of interest" description="Disordered" evidence="8">
    <location>
        <begin position="257"/>
        <end position="357"/>
    </location>
</feature>
<dbReference type="InterPro" id="IPR017871">
    <property type="entry name" value="ABC_transporter-like_CS"/>
</dbReference>
<dbReference type="EMBL" id="BJNW01000019">
    <property type="protein sequence ID" value="GEC99898.1"/>
    <property type="molecule type" value="Genomic_DNA"/>
</dbReference>
<name>A0A4Y4D3Z3_KOCVA</name>
<gene>
    <name evidence="10" type="ORF">KVA01_20530</name>
</gene>
<comment type="subcellular location">
    <subcellularLocation>
        <location evidence="1">Cell membrane</location>
        <topology evidence="1">Peripheral membrane protein</topology>
    </subcellularLocation>
</comment>
<evidence type="ECO:0000313" key="11">
    <source>
        <dbReference type="Proteomes" id="UP000315730"/>
    </source>
</evidence>
<evidence type="ECO:0000256" key="4">
    <source>
        <dbReference type="ARBA" id="ARBA00022475"/>
    </source>
</evidence>